<evidence type="ECO:0000256" key="16">
    <source>
        <dbReference type="ARBA" id="ARBA00023054"/>
    </source>
</evidence>
<dbReference type="PROSITE" id="PS50011">
    <property type="entry name" value="PROTEIN_KINASE_DOM"/>
    <property type="match status" value="1"/>
</dbReference>
<evidence type="ECO:0000256" key="19">
    <source>
        <dbReference type="ARBA" id="ARBA00038035"/>
    </source>
</evidence>
<evidence type="ECO:0000256" key="18">
    <source>
        <dbReference type="ARBA" id="ARBA00023242"/>
    </source>
</evidence>
<keyword evidence="13" id="KW-0460">Magnesium</keyword>
<proteinExistence type="inferred from homology"/>
<dbReference type="GO" id="GO:0000287">
    <property type="term" value="F:magnesium ion binding"/>
    <property type="evidence" value="ECO:0007669"/>
    <property type="project" value="UniProtKB-ARBA"/>
</dbReference>
<comment type="cofactor">
    <cofactor evidence="1">
        <name>Mg(2+)</name>
        <dbReference type="ChEBI" id="CHEBI:18420"/>
    </cofactor>
</comment>
<keyword evidence="14" id="KW-0007">Acetylation</keyword>
<dbReference type="Proteomes" id="UP000001038">
    <property type="component" value="Chromosome 1"/>
</dbReference>
<keyword evidence="6" id="KW-0597">Phosphoprotein</keyword>
<dbReference type="Bgee" id="ENSORLG00000000408">
    <property type="expression patterns" value="Expressed in blastula and 14 other cell types or tissues"/>
</dbReference>
<dbReference type="InterPro" id="IPR052468">
    <property type="entry name" value="Dual_spec_MAPK_kinase"/>
</dbReference>
<keyword evidence="18" id="KW-0539">Nucleus</keyword>
<dbReference type="GO" id="GO:0043410">
    <property type="term" value="P:positive regulation of MAPK cascade"/>
    <property type="evidence" value="ECO:0007669"/>
    <property type="project" value="UniProtKB-ARBA"/>
</dbReference>
<name>A0A3B3H571_ORYLA</name>
<dbReference type="GO" id="GO:0004708">
    <property type="term" value="F:MAP kinase kinase activity"/>
    <property type="evidence" value="ECO:0007669"/>
    <property type="project" value="UniProtKB-EC"/>
</dbReference>
<feature type="compositionally biased region" description="Basic and acidic residues" evidence="28">
    <location>
        <begin position="7"/>
        <end position="28"/>
    </location>
</feature>
<dbReference type="GO" id="GO:0005737">
    <property type="term" value="C:cytoplasm"/>
    <property type="evidence" value="ECO:0007669"/>
    <property type="project" value="UniProtKB-SubCell"/>
</dbReference>
<dbReference type="GO" id="GO:0019899">
    <property type="term" value="F:enzyme binding"/>
    <property type="evidence" value="ECO:0007669"/>
    <property type="project" value="UniProtKB-ARBA"/>
</dbReference>
<evidence type="ECO:0000256" key="4">
    <source>
        <dbReference type="ARBA" id="ARBA00022490"/>
    </source>
</evidence>
<evidence type="ECO:0000256" key="22">
    <source>
        <dbReference type="ARBA" id="ARBA00049299"/>
    </source>
</evidence>
<evidence type="ECO:0000256" key="17">
    <source>
        <dbReference type="ARBA" id="ARBA00023137"/>
    </source>
</evidence>
<reference evidence="30 31" key="1">
    <citation type="journal article" date="2007" name="Nature">
        <title>The medaka draft genome and insights into vertebrate genome evolution.</title>
        <authorList>
            <person name="Kasahara M."/>
            <person name="Naruse K."/>
            <person name="Sasaki S."/>
            <person name="Nakatani Y."/>
            <person name="Qu W."/>
            <person name="Ahsan B."/>
            <person name="Yamada T."/>
            <person name="Nagayasu Y."/>
            <person name="Doi K."/>
            <person name="Kasai Y."/>
            <person name="Jindo T."/>
            <person name="Kobayashi D."/>
            <person name="Shimada A."/>
            <person name="Toyoda A."/>
            <person name="Kuroki Y."/>
            <person name="Fujiyama A."/>
            <person name="Sasaki T."/>
            <person name="Shimizu A."/>
            <person name="Asakawa S."/>
            <person name="Shimizu N."/>
            <person name="Hashimoto S."/>
            <person name="Yang J."/>
            <person name="Lee Y."/>
            <person name="Matsushima K."/>
            <person name="Sugano S."/>
            <person name="Sakaizumi M."/>
            <person name="Narita T."/>
            <person name="Ohishi K."/>
            <person name="Haga S."/>
            <person name="Ohta F."/>
            <person name="Nomoto H."/>
            <person name="Nogata K."/>
            <person name="Morishita T."/>
            <person name="Endo T."/>
            <person name="Shin-I T."/>
            <person name="Takeda H."/>
            <person name="Morishita S."/>
            <person name="Kohara Y."/>
        </authorList>
    </citation>
    <scope>NUCLEOTIDE SEQUENCE [LARGE SCALE GENOMIC DNA]</scope>
    <source>
        <strain evidence="30 31">Hd-rR</strain>
    </source>
</reference>
<keyword evidence="4" id="KW-0963">Cytoplasm</keyword>
<evidence type="ECO:0000256" key="26">
    <source>
        <dbReference type="ARBA" id="ARBA00081151"/>
    </source>
</evidence>
<dbReference type="GO" id="GO:0006915">
    <property type="term" value="P:apoptotic process"/>
    <property type="evidence" value="ECO:0007669"/>
    <property type="project" value="UniProtKB-KW"/>
</dbReference>
<keyword evidence="8" id="KW-0053">Apoptosis</keyword>
<dbReference type="EC" id="2.7.12.2" evidence="20"/>
<evidence type="ECO:0000256" key="3">
    <source>
        <dbReference type="ARBA" id="ARBA00004496"/>
    </source>
</evidence>
<evidence type="ECO:0000256" key="14">
    <source>
        <dbReference type="ARBA" id="ARBA00022990"/>
    </source>
</evidence>
<keyword evidence="16" id="KW-0175">Coiled coil</keyword>
<keyword evidence="31" id="KW-1185">Reference proteome</keyword>
<organism evidence="30 31">
    <name type="scientific">Oryzias latipes</name>
    <name type="common">Japanese rice fish</name>
    <name type="synonym">Japanese killifish</name>
    <dbReference type="NCBI Taxonomy" id="8090"/>
    <lineage>
        <taxon>Eukaryota</taxon>
        <taxon>Metazoa</taxon>
        <taxon>Chordata</taxon>
        <taxon>Craniata</taxon>
        <taxon>Vertebrata</taxon>
        <taxon>Euteleostomi</taxon>
        <taxon>Actinopterygii</taxon>
        <taxon>Neopterygii</taxon>
        <taxon>Teleostei</taxon>
        <taxon>Neoteleostei</taxon>
        <taxon>Acanthomorphata</taxon>
        <taxon>Ovalentaria</taxon>
        <taxon>Atherinomorphae</taxon>
        <taxon>Beloniformes</taxon>
        <taxon>Adrianichthyidae</taxon>
        <taxon>Oryziinae</taxon>
        <taxon>Oryzias</taxon>
    </lineage>
</organism>
<feature type="region of interest" description="Disordered" evidence="28">
    <location>
        <begin position="1"/>
        <end position="83"/>
    </location>
</feature>
<evidence type="ECO:0000256" key="6">
    <source>
        <dbReference type="ARBA" id="ARBA00022553"/>
    </source>
</evidence>
<dbReference type="InterPro" id="IPR008271">
    <property type="entry name" value="Ser/Thr_kinase_AS"/>
</dbReference>
<feature type="domain" description="Protein kinase" evidence="29">
    <location>
        <begin position="82"/>
        <end position="341"/>
    </location>
</feature>
<evidence type="ECO:0000259" key="29">
    <source>
        <dbReference type="PROSITE" id="PS50011"/>
    </source>
</evidence>
<dbReference type="GO" id="GO:0005524">
    <property type="term" value="F:ATP binding"/>
    <property type="evidence" value="ECO:0007669"/>
    <property type="project" value="UniProtKB-KW"/>
</dbReference>
<dbReference type="Ensembl" id="ENSORLT00000038733.1">
    <property type="protein sequence ID" value="ENSORLP00000027017.1"/>
    <property type="gene ID" value="ENSORLG00000000408.2"/>
</dbReference>
<comment type="catalytic activity">
    <reaction evidence="21">
        <text>L-seryl-[protein] + ATP = O-phospho-L-seryl-[protein] + ADP + H(+)</text>
        <dbReference type="Rhea" id="RHEA:17989"/>
        <dbReference type="Rhea" id="RHEA-COMP:9863"/>
        <dbReference type="Rhea" id="RHEA-COMP:11604"/>
        <dbReference type="ChEBI" id="CHEBI:15378"/>
        <dbReference type="ChEBI" id="CHEBI:29999"/>
        <dbReference type="ChEBI" id="CHEBI:30616"/>
        <dbReference type="ChEBI" id="CHEBI:83421"/>
        <dbReference type="ChEBI" id="CHEBI:456216"/>
        <dbReference type="EC" id="2.7.12.2"/>
    </reaction>
</comment>
<dbReference type="InterPro" id="IPR011009">
    <property type="entry name" value="Kinase-like_dom_sf"/>
</dbReference>
<dbReference type="SMART" id="SM00220">
    <property type="entry name" value="S_TKc"/>
    <property type="match status" value="1"/>
</dbReference>
<evidence type="ECO:0000313" key="31">
    <source>
        <dbReference type="Proteomes" id="UP000001038"/>
    </source>
</evidence>
<keyword evidence="17" id="KW-0829">Tyrosine-protein kinase</keyword>
<evidence type="ECO:0000256" key="2">
    <source>
        <dbReference type="ARBA" id="ARBA00004123"/>
    </source>
</evidence>
<comment type="subcellular location">
    <subcellularLocation>
        <location evidence="3">Cytoplasm</location>
    </subcellularLocation>
    <subcellularLocation>
        <location evidence="2">Nucleus</location>
    </subcellularLocation>
</comment>
<keyword evidence="9" id="KW-0479">Metal-binding</keyword>
<sequence>MSSLEQRLSRIEEKLKQENEEARRRIDLSIDMSPQRSRPRPTLQLPLANDGGSRSSSSESSPQHHPYPSRPRHMLTLPTPPYGLQKSLENAEIDQKLQEIMKQTGYLKIDGQRYPAEVSDLISEGEIGSGTCGQVFKVRFKKTGHVIAVKTDVFIAMELMGTCAEKLKKRIQGPIPEQILGKMTVAIVKALLYLKEKHGVIHRDVKPSNILLDAKGQIKLCDFGISGRLVDSKAKTRSAGCAAYMAPERIDPPDPTKPDYDIRADVWSLGISLVELATGQFPYKNCKTDFEVLTKVLQEDPPLLPLGMGFSLDFQSFVKDCLTKDHRKRPKYHQLLEHSFIRRYEVLEVDVAGWFQTVMDGTESPRSSQCYSHQHMLHSIFSRWRSRQNGAISFSHDGSQMTRRQNCGSAGFRAAPDLHKLLLKSHFPGSIAASTSS</sequence>
<evidence type="ECO:0000256" key="28">
    <source>
        <dbReference type="SAM" id="MobiDB-lite"/>
    </source>
</evidence>
<reference evidence="30" key="2">
    <citation type="submission" date="2025-08" db="UniProtKB">
        <authorList>
            <consortium name="Ensembl"/>
        </authorList>
    </citation>
    <scope>IDENTIFICATION</scope>
    <source>
        <strain evidence="30">Hd-rR</strain>
    </source>
</reference>
<evidence type="ECO:0000256" key="21">
    <source>
        <dbReference type="ARBA" id="ARBA00049014"/>
    </source>
</evidence>
<dbReference type="Pfam" id="PF00069">
    <property type="entry name" value="Pkinase"/>
    <property type="match status" value="1"/>
</dbReference>
<evidence type="ECO:0000256" key="11">
    <source>
        <dbReference type="ARBA" id="ARBA00022777"/>
    </source>
</evidence>
<evidence type="ECO:0000256" key="9">
    <source>
        <dbReference type="ARBA" id="ARBA00022723"/>
    </source>
</evidence>
<evidence type="ECO:0000256" key="15">
    <source>
        <dbReference type="ARBA" id="ARBA00023016"/>
    </source>
</evidence>
<evidence type="ECO:0000256" key="23">
    <source>
        <dbReference type="ARBA" id="ARBA00051693"/>
    </source>
</evidence>
<dbReference type="InterPro" id="IPR000719">
    <property type="entry name" value="Prot_kinase_dom"/>
</dbReference>
<dbReference type="GeneTree" id="ENSGT00940000158914"/>
<dbReference type="PROSITE" id="PS00108">
    <property type="entry name" value="PROTEIN_KINASE_ST"/>
    <property type="match status" value="1"/>
</dbReference>
<dbReference type="GO" id="GO:0005634">
    <property type="term" value="C:nucleus"/>
    <property type="evidence" value="ECO:0007669"/>
    <property type="project" value="UniProtKB-SubCell"/>
</dbReference>
<keyword evidence="10" id="KW-0547">Nucleotide-binding</keyword>
<dbReference type="PANTHER" id="PTHR47238">
    <property type="entry name" value="MITOGEN-ACTIVATED PROTEIN KINASE KINASE 5"/>
    <property type="match status" value="1"/>
</dbReference>
<reference evidence="30" key="3">
    <citation type="submission" date="2025-09" db="UniProtKB">
        <authorList>
            <consortium name="Ensembl"/>
        </authorList>
    </citation>
    <scope>IDENTIFICATION</scope>
    <source>
        <strain evidence="30">Hd-rR</strain>
    </source>
</reference>
<keyword evidence="15" id="KW-0346">Stress response</keyword>
<gene>
    <name evidence="30" type="primary">MAP2K7</name>
    <name evidence="30" type="synonym">map2k7</name>
</gene>
<dbReference type="FunFam" id="3.30.200.20:FF:000040">
    <property type="entry name" value="Dual specificity mitogen-activated protein kinase kinase"/>
    <property type="match status" value="1"/>
</dbReference>
<dbReference type="PANTHER" id="PTHR47238:SF2">
    <property type="entry name" value="DUAL SPECIFICITY MITOGEN-ACTIVATED PROTEIN KINASE KINASE HEMIPTEROUS"/>
    <property type="match status" value="1"/>
</dbReference>
<comment type="catalytic activity">
    <reaction evidence="22">
        <text>L-threonyl-[protein] + ATP = O-phospho-L-threonyl-[protein] + ADP + H(+)</text>
        <dbReference type="Rhea" id="RHEA:46608"/>
        <dbReference type="Rhea" id="RHEA-COMP:11060"/>
        <dbReference type="Rhea" id="RHEA-COMP:11605"/>
        <dbReference type="ChEBI" id="CHEBI:15378"/>
        <dbReference type="ChEBI" id="CHEBI:30013"/>
        <dbReference type="ChEBI" id="CHEBI:30616"/>
        <dbReference type="ChEBI" id="CHEBI:61977"/>
        <dbReference type="ChEBI" id="CHEBI:456216"/>
        <dbReference type="EC" id="2.7.12.2"/>
    </reaction>
</comment>
<dbReference type="Gene3D" id="3.30.200.20">
    <property type="entry name" value="Phosphorylase Kinase, domain 1"/>
    <property type="match status" value="1"/>
</dbReference>
<evidence type="ECO:0000256" key="5">
    <source>
        <dbReference type="ARBA" id="ARBA00022527"/>
    </source>
</evidence>
<protein>
    <recommendedName>
        <fullName evidence="24">Dual specificity mitogen-activated protein kinase kinase 7</fullName>
        <ecNumber evidence="20">2.7.12.2</ecNumber>
    </recommendedName>
    <alternativeName>
        <fullName evidence="26">JNK-activating kinase 2</fullName>
    </alternativeName>
    <alternativeName>
        <fullName evidence="25">MAPK/ERK kinase 7</fullName>
    </alternativeName>
    <alternativeName>
        <fullName evidence="27">c-Jun N-terminal kinase kinase 2</fullName>
    </alternativeName>
</protein>
<evidence type="ECO:0000256" key="20">
    <source>
        <dbReference type="ARBA" id="ARBA00038999"/>
    </source>
</evidence>
<dbReference type="GO" id="GO:0004713">
    <property type="term" value="F:protein tyrosine kinase activity"/>
    <property type="evidence" value="ECO:0007669"/>
    <property type="project" value="UniProtKB-KW"/>
</dbReference>
<comment type="catalytic activity">
    <reaction evidence="23">
        <text>L-tyrosyl-[protein] + ATP = O-phospho-L-tyrosyl-[protein] + ADP + H(+)</text>
        <dbReference type="Rhea" id="RHEA:10596"/>
        <dbReference type="Rhea" id="RHEA-COMP:10136"/>
        <dbReference type="Rhea" id="RHEA-COMP:20101"/>
        <dbReference type="ChEBI" id="CHEBI:15378"/>
        <dbReference type="ChEBI" id="CHEBI:30616"/>
        <dbReference type="ChEBI" id="CHEBI:46858"/>
        <dbReference type="ChEBI" id="CHEBI:61978"/>
        <dbReference type="ChEBI" id="CHEBI:456216"/>
        <dbReference type="EC" id="2.7.12.2"/>
    </reaction>
</comment>
<evidence type="ECO:0000256" key="25">
    <source>
        <dbReference type="ARBA" id="ARBA00077430"/>
    </source>
</evidence>
<comment type="similarity">
    <text evidence="19">Belongs to the protein kinase superfamily. STE Ser/Thr protein kinase family. MAP kinase kinase subfamily.</text>
</comment>
<dbReference type="GO" id="GO:0004674">
    <property type="term" value="F:protein serine/threonine kinase activity"/>
    <property type="evidence" value="ECO:0007669"/>
    <property type="project" value="UniProtKB-KW"/>
</dbReference>
<evidence type="ECO:0000256" key="10">
    <source>
        <dbReference type="ARBA" id="ARBA00022741"/>
    </source>
</evidence>
<accession>A0A3B3H571</accession>
<evidence type="ECO:0000313" key="30">
    <source>
        <dbReference type="Ensembl" id="ENSORLP00000027017.1"/>
    </source>
</evidence>
<evidence type="ECO:0000256" key="13">
    <source>
        <dbReference type="ARBA" id="ARBA00022842"/>
    </source>
</evidence>
<dbReference type="SUPFAM" id="SSF56112">
    <property type="entry name" value="Protein kinase-like (PK-like)"/>
    <property type="match status" value="1"/>
</dbReference>
<evidence type="ECO:0000256" key="27">
    <source>
        <dbReference type="ARBA" id="ARBA00083185"/>
    </source>
</evidence>
<evidence type="ECO:0000256" key="8">
    <source>
        <dbReference type="ARBA" id="ARBA00022703"/>
    </source>
</evidence>
<dbReference type="Gene3D" id="1.10.510.10">
    <property type="entry name" value="Transferase(Phosphotransferase) domain 1"/>
    <property type="match status" value="1"/>
</dbReference>
<evidence type="ECO:0000256" key="7">
    <source>
        <dbReference type="ARBA" id="ARBA00022679"/>
    </source>
</evidence>
<keyword evidence="11" id="KW-0418">Kinase</keyword>
<keyword evidence="7" id="KW-0808">Transferase</keyword>
<evidence type="ECO:0000256" key="24">
    <source>
        <dbReference type="ARBA" id="ARBA00073834"/>
    </source>
</evidence>
<evidence type="ECO:0000256" key="12">
    <source>
        <dbReference type="ARBA" id="ARBA00022840"/>
    </source>
</evidence>
<keyword evidence="12" id="KW-0067">ATP-binding</keyword>
<evidence type="ECO:0000256" key="1">
    <source>
        <dbReference type="ARBA" id="ARBA00001946"/>
    </source>
</evidence>
<keyword evidence="5" id="KW-0723">Serine/threonine-protein kinase</keyword>
<dbReference type="AlphaFoldDB" id="A0A3B3H571"/>
<dbReference type="FunFam" id="1.10.510.10:FF:000214">
    <property type="entry name" value="Dual specificity mitogen-activated protein kinase kinase 7"/>
    <property type="match status" value="1"/>
</dbReference>
<dbReference type="GO" id="GO:0006950">
    <property type="term" value="P:response to stress"/>
    <property type="evidence" value="ECO:0007669"/>
    <property type="project" value="UniProtKB-ARBA"/>
</dbReference>